<evidence type="ECO:0000259" key="5">
    <source>
        <dbReference type="PROSITE" id="PS50090"/>
    </source>
</evidence>
<dbReference type="OrthoDB" id="118550at2759"/>
<accession>A0A5J9WKN7</accession>
<dbReference type="CDD" id="cd00167">
    <property type="entry name" value="SANT"/>
    <property type="match status" value="1"/>
</dbReference>
<dbReference type="PANTHER" id="PTHR12802:SF146">
    <property type="entry name" value="PROTEIN REVEILLE 3"/>
    <property type="match status" value="1"/>
</dbReference>
<dbReference type="PROSITE" id="PS51294">
    <property type="entry name" value="HTH_MYB"/>
    <property type="match status" value="1"/>
</dbReference>
<name>A0A5J9WKN7_9POAL</name>
<evidence type="ECO:0000313" key="7">
    <source>
        <dbReference type="EMBL" id="TVU48427.1"/>
    </source>
</evidence>
<evidence type="ECO:0000256" key="1">
    <source>
        <dbReference type="ARBA" id="ARBA00023015"/>
    </source>
</evidence>
<dbReference type="SUPFAM" id="SSF46689">
    <property type="entry name" value="Homeodomain-like"/>
    <property type="match status" value="1"/>
</dbReference>
<feature type="non-terminal residue" evidence="7">
    <location>
        <position position="1"/>
    </location>
</feature>
<dbReference type="EMBL" id="RWGY01000004">
    <property type="protein sequence ID" value="TVU48427.1"/>
    <property type="molecule type" value="Genomic_DNA"/>
</dbReference>
<dbReference type="SMART" id="SM00717">
    <property type="entry name" value="SANT"/>
    <property type="match status" value="1"/>
</dbReference>
<keyword evidence="3" id="KW-0804">Transcription</keyword>
<comment type="caution">
    <text evidence="7">The sequence shown here is derived from an EMBL/GenBank/DDBJ whole genome shotgun (WGS) entry which is preliminary data.</text>
</comment>
<dbReference type="Gramene" id="TVU48427">
    <property type="protein sequence ID" value="TVU48427"/>
    <property type="gene ID" value="EJB05_08063"/>
</dbReference>
<dbReference type="PANTHER" id="PTHR12802">
    <property type="entry name" value="SWI/SNF COMPLEX-RELATED"/>
    <property type="match status" value="1"/>
</dbReference>
<feature type="domain" description="HTH myb-type" evidence="6">
    <location>
        <begin position="14"/>
        <end position="68"/>
    </location>
</feature>
<evidence type="ECO:0000313" key="8">
    <source>
        <dbReference type="Proteomes" id="UP000324897"/>
    </source>
</evidence>
<dbReference type="PROSITE" id="PS50090">
    <property type="entry name" value="MYB_LIKE"/>
    <property type="match status" value="1"/>
</dbReference>
<keyword evidence="1" id="KW-0805">Transcription regulation</keyword>
<dbReference type="GO" id="GO:0003677">
    <property type="term" value="F:DNA binding"/>
    <property type="evidence" value="ECO:0007669"/>
    <property type="project" value="UniProtKB-KW"/>
</dbReference>
<evidence type="ECO:0000256" key="4">
    <source>
        <dbReference type="ARBA" id="ARBA00023242"/>
    </source>
</evidence>
<evidence type="ECO:0000256" key="3">
    <source>
        <dbReference type="ARBA" id="ARBA00023163"/>
    </source>
</evidence>
<dbReference type="NCBIfam" id="TIGR01557">
    <property type="entry name" value="myb_SHAQKYF"/>
    <property type="match status" value="1"/>
</dbReference>
<keyword evidence="4" id="KW-0539">Nucleus</keyword>
<reference evidence="7 8" key="1">
    <citation type="journal article" date="2019" name="Sci. Rep.">
        <title>A high-quality genome of Eragrostis curvula grass provides insights into Poaceae evolution and supports new strategies to enhance forage quality.</title>
        <authorList>
            <person name="Carballo J."/>
            <person name="Santos B.A.C.M."/>
            <person name="Zappacosta D."/>
            <person name="Garbus I."/>
            <person name="Selva J.P."/>
            <person name="Gallo C.A."/>
            <person name="Diaz A."/>
            <person name="Albertini E."/>
            <person name="Caccamo M."/>
            <person name="Echenique V."/>
        </authorList>
    </citation>
    <scope>NUCLEOTIDE SEQUENCE [LARGE SCALE GENOMIC DNA]</scope>
    <source>
        <strain evidence="8">cv. Victoria</strain>
        <tissue evidence="7">Leaf</tissue>
    </source>
</reference>
<organism evidence="7 8">
    <name type="scientific">Eragrostis curvula</name>
    <name type="common">weeping love grass</name>
    <dbReference type="NCBI Taxonomy" id="38414"/>
    <lineage>
        <taxon>Eukaryota</taxon>
        <taxon>Viridiplantae</taxon>
        <taxon>Streptophyta</taxon>
        <taxon>Embryophyta</taxon>
        <taxon>Tracheophyta</taxon>
        <taxon>Spermatophyta</taxon>
        <taxon>Magnoliopsida</taxon>
        <taxon>Liliopsida</taxon>
        <taxon>Poales</taxon>
        <taxon>Poaceae</taxon>
        <taxon>PACMAD clade</taxon>
        <taxon>Chloridoideae</taxon>
        <taxon>Eragrostideae</taxon>
        <taxon>Eragrostidinae</taxon>
        <taxon>Eragrostis</taxon>
    </lineage>
</organism>
<feature type="domain" description="Myb-like" evidence="5">
    <location>
        <begin position="19"/>
        <end position="64"/>
    </location>
</feature>
<protein>
    <submittedName>
        <fullName evidence="7">Uncharacterized protein</fullName>
    </submittedName>
</protein>
<dbReference type="InterPro" id="IPR006447">
    <property type="entry name" value="Myb_dom_plants"/>
</dbReference>
<dbReference type="InterPro" id="IPR017930">
    <property type="entry name" value="Myb_dom"/>
</dbReference>
<proteinExistence type="predicted"/>
<keyword evidence="2" id="KW-0238">DNA-binding</keyword>
<keyword evidence="8" id="KW-1185">Reference proteome</keyword>
<evidence type="ECO:0000259" key="6">
    <source>
        <dbReference type="PROSITE" id="PS51294"/>
    </source>
</evidence>
<dbReference type="Gene3D" id="1.10.10.60">
    <property type="entry name" value="Homeodomain-like"/>
    <property type="match status" value="1"/>
</dbReference>
<dbReference type="InterPro" id="IPR001005">
    <property type="entry name" value="SANT/Myb"/>
</dbReference>
<sequence length="200" mass="22449">MAVATGKRPRKAYTITRPREKWTGDEHERFLHALQLFGRDWKTVEQFVATKTATRIRSHAQKHFLRTQKLGLAATATWGMAPVSGVQLACTSVGASWPCHGSFMESPNCSDEQAGASPWAAWFADALLPDEATHLPLLPGDPRFAHVYRFIGDVFGSGEPLLDEQSSSCRYCIAWTLSSRRRSCWCSWTSKSAYLLRTRE</sequence>
<gene>
    <name evidence="7" type="ORF">EJB05_08063</name>
</gene>
<dbReference type="AlphaFoldDB" id="A0A5J9WKN7"/>
<dbReference type="InterPro" id="IPR009057">
    <property type="entry name" value="Homeodomain-like_sf"/>
</dbReference>
<dbReference type="Pfam" id="PF00249">
    <property type="entry name" value="Myb_DNA-binding"/>
    <property type="match status" value="1"/>
</dbReference>
<dbReference type="Proteomes" id="UP000324897">
    <property type="component" value="Chromosome 5"/>
</dbReference>
<evidence type="ECO:0000256" key="2">
    <source>
        <dbReference type="ARBA" id="ARBA00023125"/>
    </source>
</evidence>